<organism evidence="2 3">
    <name type="scientific">Nocardiopsis composta</name>
    <dbReference type="NCBI Taxonomy" id="157465"/>
    <lineage>
        <taxon>Bacteria</taxon>
        <taxon>Bacillati</taxon>
        <taxon>Actinomycetota</taxon>
        <taxon>Actinomycetes</taxon>
        <taxon>Streptosporangiales</taxon>
        <taxon>Nocardiopsidaceae</taxon>
        <taxon>Nocardiopsis</taxon>
    </lineage>
</organism>
<gene>
    <name evidence="2" type="ORF">HDA36_000608</name>
</gene>
<evidence type="ECO:0000256" key="1">
    <source>
        <dbReference type="SAM" id="MobiDB-lite"/>
    </source>
</evidence>
<dbReference type="Proteomes" id="UP000572635">
    <property type="component" value="Unassembled WGS sequence"/>
</dbReference>
<dbReference type="EMBL" id="JACHDB010000001">
    <property type="protein sequence ID" value="MBB5430524.1"/>
    <property type="molecule type" value="Genomic_DNA"/>
</dbReference>
<name>A0A7W8VC56_9ACTN</name>
<reference evidence="2 3" key="1">
    <citation type="submission" date="2020-08" db="EMBL/GenBank/DDBJ databases">
        <title>Sequencing the genomes of 1000 actinobacteria strains.</title>
        <authorList>
            <person name="Klenk H.-P."/>
        </authorList>
    </citation>
    <scope>NUCLEOTIDE SEQUENCE [LARGE SCALE GENOMIC DNA]</scope>
    <source>
        <strain evidence="2 3">DSM 44551</strain>
    </source>
</reference>
<accession>A0A7W8VC56</accession>
<feature type="region of interest" description="Disordered" evidence="1">
    <location>
        <begin position="51"/>
        <end position="83"/>
    </location>
</feature>
<sequence>MRFGTHPIQIAYEWNTVVHLQEPESEPGKRAFTRAEPVVFFDHADDQVHRIRGHPPARAPGPGTGRCPDARPPRRACSAAPRG</sequence>
<dbReference type="AlphaFoldDB" id="A0A7W8VC56"/>
<keyword evidence="3" id="KW-1185">Reference proteome</keyword>
<dbReference type="RefSeq" id="WP_184388463.1">
    <property type="nucleotide sequence ID" value="NZ_BAAAJD010000023.1"/>
</dbReference>
<evidence type="ECO:0000313" key="2">
    <source>
        <dbReference type="EMBL" id="MBB5430524.1"/>
    </source>
</evidence>
<proteinExistence type="predicted"/>
<comment type="caution">
    <text evidence="2">The sequence shown here is derived from an EMBL/GenBank/DDBJ whole genome shotgun (WGS) entry which is preliminary data.</text>
</comment>
<evidence type="ECO:0000313" key="3">
    <source>
        <dbReference type="Proteomes" id="UP000572635"/>
    </source>
</evidence>
<protein>
    <submittedName>
        <fullName evidence="2">Uncharacterized protein</fullName>
    </submittedName>
</protein>